<evidence type="ECO:0000313" key="3">
    <source>
        <dbReference type="EMBL" id="KLU07489.1"/>
    </source>
</evidence>
<evidence type="ECO:0000259" key="2">
    <source>
        <dbReference type="PROSITE" id="PS00624"/>
    </source>
</evidence>
<dbReference type="Proteomes" id="UP000036367">
    <property type="component" value="Unassembled WGS sequence"/>
</dbReference>
<dbReference type="SUPFAM" id="SSF54373">
    <property type="entry name" value="FAD-linked reductases, C-terminal domain"/>
    <property type="match status" value="1"/>
</dbReference>
<dbReference type="InterPro" id="IPR012132">
    <property type="entry name" value="GMC_OxRdtase"/>
</dbReference>
<accession>A0A0J1EPT2</accession>
<dbReference type="STRING" id="595434.RISK_000567"/>
<evidence type="ECO:0000256" key="1">
    <source>
        <dbReference type="ARBA" id="ARBA00010790"/>
    </source>
</evidence>
<evidence type="ECO:0000313" key="4">
    <source>
        <dbReference type="Proteomes" id="UP000036367"/>
    </source>
</evidence>
<dbReference type="Gene3D" id="3.50.50.60">
    <property type="entry name" value="FAD/NAD(P)-binding domain"/>
    <property type="match status" value="1"/>
</dbReference>
<dbReference type="PRINTS" id="PR00411">
    <property type="entry name" value="PNDRDTASEI"/>
</dbReference>
<dbReference type="EC" id="1.1.99.1" evidence="3"/>
<keyword evidence="3" id="KW-0560">Oxidoreductase</keyword>
<reference evidence="3" key="1">
    <citation type="submission" date="2015-05" db="EMBL/GenBank/DDBJ databases">
        <title>Permanent draft genome of Rhodopirellula islandicus K833.</title>
        <authorList>
            <person name="Kizina J."/>
            <person name="Richter M."/>
            <person name="Glockner F.O."/>
            <person name="Harder J."/>
        </authorList>
    </citation>
    <scope>NUCLEOTIDE SEQUENCE [LARGE SCALE GENOMIC DNA]</scope>
    <source>
        <strain evidence="3">K833</strain>
    </source>
</reference>
<dbReference type="PROSITE" id="PS00624">
    <property type="entry name" value="GMC_OXRED_2"/>
    <property type="match status" value="1"/>
</dbReference>
<dbReference type="Gene3D" id="3.30.560.10">
    <property type="entry name" value="Glucose Oxidase, domain 3"/>
    <property type="match status" value="1"/>
</dbReference>
<dbReference type="InterPro" id="IPR007867">
    <property type="entry name" value="GMC_OxRtase_C"/>
</dbReference>
<dbReference type="SUPFAM" id="SSF51905">
    <property type="entry name" value="FAD/NAD(P)-binding domain"/>
    <property type="match status" value="1"/>
</dbReference>
<dbReference type="GO" id="GO:0008812">
    <property type="term" value="F:choline dehydrogenase activity"/>
    <property type="evidence" value="ECO:0007669"/>
    <property type="project" value="UniProtKB-EC"/>
</dbReference>
<dbReference type="PANTHER" id="PTHR11552:SF213">
    <property type="entry name" value="DEHYDROGENASE, PUTATIVE-RELATED"/>
    <property type="match status" value="1"/>
</dbReference>
<dbReference type="PATRIC" id="fig|595434.4.peg.549"/>
<sequence length="739" mass="81900">MSSINDLWQDPNATPLDFIVVGGGAGGGPLAARLAERGYQVLVLEMGPVKPPMPPDATVENTEVPLLHPETTEDPRHSLRYFVKHHDHDPEHSLDPKVHLGEQADERGIYYPRAQGIGGCTIHHAMITICGPPKDWDEIAELTGDPSWRGESMRAYFERIECCHYDQPRSWWGKFKSALGFHGGWRDGRHGHSGWLNTTMASTRFLKKEKQFFRSVLSAAAQSADSSTDQIAEWIRPVLKGRAFPGLDPNHWKTIRHSQEGLTQIPTAIGLDGRRSGVRERLLDAAKEHPDRLHLVGDAMVSRLLFDRTGDTPRAIGVEVVLKAHAYQADPNHSEIPTDSFSQPQAIYCNREVILSGGTFNSPQLLMLSGIGPQDHLQTNQIEVIHDLPGVGCHLQDRYEVPIVATLTDRFRTLDELSLTSLGEAAKNDSVLQAWKRGDQPIEDNFYATNGGVIGLFKRSQKEDHTPDLFMFAIAGRFPGYQVGWSKPSALAPAIGSSRVPEKAPTDAASKHKRSLTWVVLKARTHHQDGYVRLRDGNPSRRPDINFRSFPGLHDDALDGTDADLEAIVEGVQTIQEILLHGKKSGAIESYELPGLSSFDGDIRRWIRHTAWGHHAAGTCKMGSHDETDAVVDSRLKVRGIQGLRIVDASVFPKIPGYFIVTNIYMLSEKAADILTEDHPLPDKLATDPNAPLLESSTAHATRRAYPIEFEREEAELIRRRRQVAGLDSSVPPNDGAQS</sequence>
<name>A0A0J1EPT2_RHOIS</name>
<dbReference type="InterPro" id="IPR000172">
    <property type="entry name" value="GMC_OxRdtase_N"/>
</dbReference>
<protein>
    <submittedName>
        <fullName evidence="3">Choline dehydrogenase</fullName>
        <ecNumber evidence="3">1.1.99.1</ecNumber>
    </submittedName>
</protein>
<feature type="domain" description="Glucose-methanol-choline oxidoreductase N-terminal" evidence="2">
    <location>
        <begin position="358"/>
        <end position="372"/>
    </location>
</feature>
<comment type="similarity">
    <text evidence="1">Belongs to the GMC oxidoreductase family.</text>
</comment>
<organism evidence="3 4">
    <name type="scientific">Rhodopirellula islandica</name>
    <dbReference type="NCBI Taxonomy" id="595434"/>
    <lineage>
        <taxon>Bacteria</taxon>
        <taxon>Pseudomonadati</taxon>
        <taxon>Planctomycetota</taxon>
        <taxon>Planctomycetia</taxon>
        <taxon>Pirellulales</taxon>
        <taxon>Pirellulaceae</taxon>
        <taxon>Rhodopirellula</taxon>
    </lineage>
</organism>
<dbReference type="OrthoDB" id="9785276at2"/>
<dbReference type="Pfam" id="PF00732">
    <property type="entry name" value="GMC_oxred_N"/>
    <property type="match status" value="1"/>
</dbReference>
<dbReference type="PANTHER" id="PTHR11552">
    <property type="entry name" value="GLUCOSE-METHANOL-CHOLINE GMC OXIDOREDUCTASE"/>
    <property type="match status" value="1"/>
</dbReference>
<dbReference type="Pfam" id="PF05199">
    <property type="entry name" value="GMC_oxred_C"/>
    <property type="match status" value="1"/>
</dbReference>
<comment type="caution">
    <text evidence="3">The sequence shown here is derived from an EMBL/GenBank/DDBJ whole genome shotgun (WGS) entry which is preliminary data.</text>
</comment>
<gene>
    <name evidence="3" type="ORF">RISK_000567</name>
</gene>
<keyword evidence="4" id="KW-1185">Reference proteome</keyword>
<proteinExistence type="inferred from homology"/>
<dbReference type="EMBL" id="LECT01000006">
    <property type="protein sequence ID" value="KLU07489.1"/>
    <property type="molecule type" value="Genomic_DNA"/>
</dbReference>
<dbReference type="InterPro" id="IPR036188">
    <property type="entry name" value="FAD/NAD-bd_sf"/>
</dbReference>
<dbReference type="RefSeq" id="WP_053061023.1">
    <property type="nucleotide sequence ID" value="NZ_LECT01000006.1"/>
</dbReference>
<dbReference type="AlphaFoldDB" id="A0A0J1EPT2"/>
<dbReference type="GO" id="GO:0050660">
    <property type="term" value="F:flavin adenine dinucleotide binding"/>
    <property type="evidence" value="ECO:0007669"/>
    <property type="project" value="InterPro"/>
</dbReference>